<keyword evidence="3" id="KW-0597">Phosphoprotein</keyword>
<dbReference type="AlphaFoldDB" id="A0A7K4Z2B7"/>
<name>A0A7K4Z2B7_BUCAB</name>
<evidence type="ECO:0000256" key="6">
    <source>
        <dbReference type="ARBA" id="ARBA00032734"/>
    </source>
</evidence>
<proteinExistence type="predicted"/>
<dbReference type="PANTHER" id="PTHR21362">
    <property type="entry name" value="ACROSIN-BINDING PROTEIN"/>
    <property type="match status" value="1"/>
</dbReference>
<accession>A0A7K4Z2B7</accession>
<evidence type="ECO:0000256" key="8">
    <source>
        <dbReference type="ARBA" id="ARBA00045517"/>
    </source>
</evidence>
<comment type="subcellular location">
    <subcellularLocation>
        <location evidence="1">Cytoplasmic vesicle</location>
        <location evidence="1">Secretory vesicle</location>
        <location evidence="1">Acrosome</location>
    </subcellularLocation>
</comment>
<evidence type="ECO:0000256" key="4">
    <source>
        <dbReference type="ARBA" id="ARBA00022729"/>
    </source>
</evidence>
<evidence type="ECO:0000256" key="1">
    <source>
        <dbReference type="ARBA" id="ARBA00004218"/>
    </source>
</evidence>
<evidence type="ECO:0000256" key="7">
    <source>
        <dbReference type="ARBA" id="ARBA00033453"/>
    </source>
</evidence>
<feature type="region of interest" description="Disordered" evidence="9">
    <location>
        <begin position="188"/>
        <end position="237"/>
    </location>
</feature>
<feature type="non-terminal residue" evidence="10">
    <location>
        <position position="522"/>
    </location>
</feature>
<protein>
    <recommendedName>
        <fullName evidence="2">Acrosin-binding protein</fullName>
    </recommendedName>
    <alternativeName>
        <fullName evidence="6">Acrosin-binding protein, 60 kDa form</fullName>
    </alternativeName>
    <alternativeName>
        <fullName evidence="7">Proacrosin-binding protein sp32</fullName>
    </alternativeName>
</protein>
<feature type="region of interest" description="Disordered" evidence="9">
    <location>
        <begin position="114"/>
        <end position="135"/>
    </location>
</feature>
<dbReference type="InterPro" id="IPR009865">
    <property type="entry name" value="Proacrosin-bd"/>
</dbReference>
<keyword evidence="4" id="KW-0732">Signal</keyword>
<sequence>EHSLPSPPGLLTLMMSTVAPLVPPIPGSPLSHSEYQLFFASLWPPWKAEVSCQVRQVHGCLFPTIQKLDREENHGRVPKGPVCAEFLEVLQFQTFCEFSQYRCINRKFYTKDRRLPRPTQDRRLPRPPQDRQLPLLPLTLPAPAASAPSPPRLGYPAQAERDWEQRLQAGVWQLIHLALSLEKYLGTQGSSLDSSTQTEPGSAKEGVQETAPYGSALSSPRQSKSSPRLGNRAGSTDPCSWLCSTTTCPPARAPTSLRSGSVHCSSSGVAGSPLQLCKQLHAGSAAGPATVPLAAILLHLNTDEAVMILCYAILEGNCLSSVVTQAWKEMEDKVLGFGDSVCDSLGRRHVDLCHNCAFCSLKREQCQNIKNLHRVHCKRGSFITYISPQISAQHQAAGSKISSPETLEYYGVEVFRALRAEYWCSQMAIHGCEDARVTLWLKAEYTAFQDKDAPSQICDSSGIQHPTYCAFKSHQCLQKSLYNQLVSRRSCHRNKTYQVLSEKEGEEEVRLWHQRFLSLANG</sequence>
<evidence type="ECO:0000313" key="10">
    <source>
        <dbReference type="EMBL" id="NWR65284.1"/>
    </source>
</evidence>
<dbReference type="PANTHER" id="PTHR21362:SF1">
    <property type="entry name" value="ACROSIN-BINDING PROTEIN"/>
    <property type="match status" value="1"/>
</dbReference>
<feature type="compositionally biased region" description="Polar residues" evidence="9">
    <location>
        <begin position="216"/>
        <end position="237"/>
    </location>
</feature>
<dbReference type="Pfam" id="PF07222">
    <property type="entry name" value="PBP_sp32"/>
    <property type="match status" value="1"/>
</dbReference>
<organism evidence="10 11">
    <name type="scientific">Bucorvus abyssinicus</name>
    <name type="common">Northern ground-hornbill</name>
    <name type="synonym">Abyssinian ground-hornbill</name>
    <dbReference type="NCBI Taxonomy" id="153643"/>
    <lineage>
        <taxon>Eukaryota</taxon>
        <taxon>Metazoa</taxon>
        <taxon>Chordata</taxon>
        <taxon>Craniata</taxon>
        <taxon>Vertebrata</taxon>
        <taxon>Euteleostomi</taxon>
        <taxon>Archelosauria</taxon>
        <taxon>Archosauria</taxon>
        <taxon>Dinosauria</taxon>
        <taxon>Saurischia</taxon>
        <taxon>Theropoda</taxon>
        <taxon>Coelurosauria</taxon>
        <taxon>Aves</taxon>
        <taxon>Neognathae</taxon>
        <taxon>Neoaves</taxon>
        <taxon>Telluraves</taxon>
        <taxon>Coraciimorphae</taxon>
        <taxon>Bucerotiformes</taxon>
        <taxon>Bucorvidae</taxon>
        <taxon>Bucorvus</taxon>
    </lineage>
</organism>
<evidence type="ECO:0000256" key="9">
    <source>
        <dbReference type="SAM" id="MobiDB-lite"/>
    </source>
</evidence>
<dbReference type="OrthoDB" id="9009946at2759"/>
<dbReference type="Proteomes" id="UP000551127">
    <property type="component" value="Unassembled WGS sequence"/>
</dbReference>
<feature type="non-terminal residue" evidence="10">
    <location>
        <position position="1"/>
    </location>
</feature>
<gene>
    <name evidence="10" type="primary">Acrbp_1</name>
    <name evidence="10" type="ORF">BUCABY_R00245</name>
</gene>
<keyword evidence="11" id="KW-1185">Reference proteome</keyword>
<feature type="compositionally biased region" description="Basic and acidic residues" evidence="9">
    <location>
        <begin position="114"/>
        <end position="124"/>
    </location>
</feature>
<evidence type="ECO:0000256" key="5">
    <source>
        <dbReference type="ARBA" id="ARBA00023329"/>
    </source>
</evidence>
<reference evidence="10 11" key="1">
    <citation type="submission" date="2019-09" db="EMBL/GenBank/DDBJ databases">
        <title>Bird 10,000 Genomes (B10K) Project - Family phase.</title>
        <authorList>
            <person name="Zhang G."/>
        </authorList>
    </citation>
    <scope>NUCLEOTIDE SEQUENCE [LARGE SCALE GENOMIC DNA]</scope>
    <source>
        <strain evidence="10">B10K-DU-012-80</strain>
    </source>
</reference>
<dbReference type="GO" id="GO:0001669">
    <property type="term" value="C:acrosomal vesicle"/>
    <property type="evidence" value="ECO:0007669"/>
    <property type="project" value="UniProtKB-SubCell"/>
</dbReference>
<evidence type="ECO:0000313" key="11">
    <source>
        <dbReference type="Proteomes" id="UP000551127"/>
    </source>
</evidence>
<feature type="compositionally biased region" description="Polar residues" evidence="9">
    <location>
        <begin position="188"/>
        <end position="200"/>
    </location>
</feature>
<dbReference type="GO" id="GO:0005634">
    <property type="term" value="C:nucleus"/>
    <property type="evidence" value="ECO:0007669"/>
    <property type="project" value="TreeGrafter"/>
</dbReference>
<evidence type="ECO:0000256" key="3">
    <source>
        <dbReference type="ARBA" id="ARBA00022553"/>
    </source>
</evidence>
<keyword evidence="5" id="KW-0968">Cytoplasmic vesicle</keyword>
<dbReference type="EMBL" id="VYZL01005055">
    <property type="protein sequence ID" value="NWR65284.1"/>
    <property type="molecule type" value="Genomic_DNA"/>
</dbReference>
<comment type="function">
    <text evidence="8">Acrosomal protein that maintains proacrosin (pro-ACR) as an enzymatically inactive zymogen in the acrosome. Involved also in the acrosome formation.</text>
</comment>
<comment type="caution">
    <text evidence="10">The sequence shown here is derived from an EMBL/GenBank/DDBJ whole genome shotgun (WGS) entry which is preliminary data.</text>
</comment>
<evidence type="ECO:0000256" key="2">
    <source>
        <dbReference type="ARBA" id="ARBA00018940"/>
    </source>
</evidence>